<reference evidence="1" key="2">
    <citation type="submission" date="2023-05" db="EMBL/GenBank/DDBJ databases">
        <authorList>
            <consortium name="Lawrence Berkeley National Laboratory"/>
            <person name="Steindorff A."/>
            <person name="Hensen N."/>
            <person name="Bonometti L."/>
            <person name="Westerberg I."/>
            <person name="Brannstrom I.O."/>
            <person name="Guillou S."/>
            <person name="Cros-Aarteil S."/>
            <person name="Calhoun S."/>
            <person name="Haridas S."/>
            <person name="Kuo A."/>
            <person name="Mondo S."/>
            <person name="Pangilinan J."/>
            <person name="Riley R."/>
            <person name="Labutti K."/>
            <person name="Andreopoulos B."/>
            <person name="Lipzen A."/>
            <person name="Chen C."/>
            <person name="Yanf M."/>
            <person name="Daum C."/>
            <person name="Ng V."/>
            <person name="Clum A."/>
            <person name="Ohm R."/>
            <person name="Martin F."/>
            <person name="Silar P."/>
            <person name="Natvig D."/>
            <person name="Lalanne C."/>
            <person name="Gautier V."/>
            <person name="Ament-Velasquez S.L."/>
            <person name="Kruys A."/>
            <person name="Hutchinson M.I."/>
            <person name="Powell A.J."/>
            <person name="Barry K."/>
            <person name="Miller A.N."/>
            <person name="Grigoriev I.V."/>
            <person name="Debuchy R."/>
            <person name="Gladieux P."/>
            <person name="Thoren M.H."/>
            <person name="Johannesson H."/>
        </authorList>
    </citation>
    <scope>NUCLEOTIDE SEQUENCE</scope>
    <source>
        <strain evidence="1">CBS 990.96</strain>
    </source>
</reference>
<reference evidence="1" key="1">
    <citation type="journal article" date="2023" name="Mol. Phylogenet. Evol.">
        <title>Genome-scale phylogeny and comparative genomics of the fungal order Sordariales.</title>
        <authorList>
            <person name="Hensen N."/>
            <person name="Bonometti L."/>
            <person name="Westerberg I."/>
            <person name="Brannstrom I.O."/>
            <person name="Guillou S."/>
            <person name="Cros-Aarteil S."/>
            <person name="Calhoun S."/>
            <person name="Haridas S."/>
            <person name="Kuo A."/>
            <person name="Mondo S."/>
            <person name="Pangilinan J."/>
            <person name="Riley R."/>
            <person name="LaButti K."/>
            <person name="Andreopoulos B."/>
            <person name="Lipzen A."/>
            <person name="Chen C."/>
            <person name="Yan M."/>
            <person name="Daum C."/>
            <person name="Ng V."/>
            <person name="Clum A."/>
            <person name="Steindorff A."/>
            <person name="Ohm R.A."/>
            <person name="Martin F."/>
            <person name="Silar P."/>
            <person name="Natvig D.O."/>
            <person name="Lalanne C."/>
            <person name="Gautier V."/>
            <person name="Ament-Velasquez S.L."/>
            <person name="Kruys A."/>
            <person name="Hutchinson M.I."/>
            <person name="Powell A.J."/>
            <person name="Barry K."/>
            <person name="Miller A.N."/>
            <person name="Grigoriev I.V."/>
            <person name="Debuchy R."/>
            <person name="Gladieux P."/>
            <person name="Hiltunen Thoren M."/>
            <person name="Johannesson H."/>
        </authorList>
    </citation>
    <scope>NUCLEOTIDE SEQUENCE</scope>
    <source>
        <strain evidence="1">CBS 990.96</strain>
    </source>
</reference>
<comment type="caution">
    <text evidence="1">The sequence shown here is derived from an EMBL/GenBank/DDBJ whole genome shotgun (WGS) entry which is preliminary data.</text>
</comment>
<accession>A0AAN7BHI7</accession>
<dbReference type="Proteomes" id="UP001301958">
    <property type="component" value="Unassembled WGS sequence"/>
</dbReference>
<gene>
    <name evidence="1" type="ORF">QBC38DRAFT_487575</name>
</gene>
<protein>
    <submittedName>
        <fullName evidence="1">Uncharacterized protein</fullName>
    </submittedName>
</protein>
<sequence>MCGPETPSNLPRIGARVDLPIGNLLFLNPSNTSSSHATHVRFHTSTQLDSELLVSIHITGDLSKPLADSGLLQQFTLPIDQISSSDSDSDSENEYEIPLQESVSLIVGEGIIGRRVSMMTRENKEVLGEGIVGYNFMPTVRRPSL</sequence>
<organism evidence="1 2">
    <name type="scientific">Podospora fimiseda</name>
    <dbReference type="NCBI Taxonomy" id="252190"/>
    <lineage>
        <taxon>Eukaryota</taxon>
        <taxon>Fungi</taxon>
        <taxon>Dikarya</taxon>
        <taxon>Ascomycota</taxon>
        <taxon>Pezizomycotina</taxon>
        <taxon>Sordariomycetes</taxon>
        <taxon>Sordariomycetidae</taxon>
        <taxon>Sordariales</taxon>
        <taxon>Podosporaceae</taxon>
        <taxon>Podospora</taxon>
    </lineage>
</organism>
<dbReference type="AlphaFoldDB" id="A0AAN7BHI7"/>
<dbReference type="EMBL" id="MU865424">
    <property type="protein sequence ID" value="KAK4223515.1"/>
    <property type="molecule type" value="Genomic_DNA"/>
</dbReference>
<proteinExistence type="predicted"/>
<evidence type="ECO:0000313" key="1">
    <source>
        <dbReference type="EMBL" id="KAK4223515.1"/>
    </source>
</evidence>
<evidence type="ECO:0000313" key="2">
    <source>
        <dbReference type="Proteomes" id="UP001301958"/>
    </source>
</evidence>
<keyword evidence="2" id="KW-1185">Reference proteome</keyword>
<name>A0AAN7BHI7_9PEZI</name>